<dbReference type="GO" id="GO:0004803">
    <property type="term" value="F:transposase activity"/>
    <property type="evidence" value="ECO:0007669"/>
    <property type="project" value="InterPro"/>
</dbReference>
<accession>A0A096ZP64</accession>
<feature type="compositionally biased region" description="Basic residues" evidence="1">
    <location>
        <begin position="293"/>
        <end position="316"/>
    </location>
</feature>
<reference evidence="4" key="1">
    <citation type="journal article" date="2014" name="PLoS ONE">
        <title>Identification and Characterization of a New Erythromycin Biosynthetic Gene Cluster in Actinopolyspora erythraea YIM90600, a Novel Erythronolide-Producing Halophilic Actinomycete Isolated from Salt Field.</title>
        <authorList>
            <person name="Chen D."/>
            <person name="Feng J."/>
            <person name="Huang L."/>
            <person name="Zhang Q."/>
            <person name="Wu J."/>
            <person name="Zhu X."/>
            <person name="Duan Y."/>
            <person name="Xu Z."/>
        </authorList>
    </citation>
    <scope>NUCLEOTIDE SEQUENCE</scope>
    <source>
        <strain evidence="4">YIM90600</strain>
    </source>
</reference>
<dbReference type="Pfam" id="PF13340">
    <property type="entry name" value="DUF4096"/>
    <property type="match status" value="1"/>
</dbReference>
<evidence type="ECO:0000259" key="3">
    <source>
        <dbReference type="Pfam" id="PF13340"/>
    </source>
</evidence>
<evidence type="ECO:0000256" key="1">
    <source>
        <dbReference type="SAM" id="MobiDB-lite"/>
    </source>
</evidence>
<dbReference type="PANTHER" id="PTHR30007:SF0">
    <property type="entry name" value="TRANSPOSASE"/>
    <property type="match status" value="1"/>
</dbReference>
<protein>
    <submittedName>
        <fullName evidence="4">Putative IS element transposase</fullName>
    </submittedName>
</protein>
<dbReference type="EMBL" id="KJ143520">
    <property type="protein sequence ID" value="AIS23792.1"/>
    <property type="molecule type" value="Genomic_DNA"/>
</dbReference>
<feature type="domain" description="Transposase IS4-like" evidence="2">
    <location>
        <begin position="157"/>
        <end position="281"/>
    </location>
</feature>
<proteinExistence type="predicted"/>
<feature type="region of interest" description="Disordered" evidence="1">
    <location>
        <begin position="123"/>
        <end position="165"/>
    </location>
</feature>
<evidence type="ECO:0000313" key="4">
    <source>
        <dbReference type="EMBL" id="AIS23792.1"/>
    </source>
</evidence>
<dbReference type="GO" id="GO:0003677">
    <property type="term" value="F:DNA binding"/>
    <property type="evidence" value="ECO:0007669"/>
    <property type="project" value="InterPro"/>
</dbReference>
<dbReference type="GO" id="GO:0006313">
    <property type="term" value="P:DNA transposition"/>
    <property type="evidence" value="ECO:0007669"/>
    <property type="project" value="InterPro"/>
</dbReference>
<evidence type="ECO:0000259" key="2">
    <source>
        <dbReference type="Pfam" id="PF01609"/>
    </source>
</evidence>
<dbReference type="RefSeq" id="WP_373276212.1">
    <property type="nucleotide sequence ID" value="NZ_KN214177.1"/>
</dbReference>
<feature type="region of interest" description="Disordered" evidence="1">
    <location>
        <begin position="241"/>
        <end position="316"/>
    </location>
</feature>
<name>A0A096ZP64_9ACTN</name>
<sequence length="316" mass="34832">MEVGRSPVEGSTTKKINIYPETSVGNVSVGARKDLTDRQWQALQRVLPPRSEVGRRPTWTRRQLLDGIRWRVRDGAPWRDVPERYGHWLDLPAVSSLATGGRVALDPHDAVVLGRPGRAGRLAGIGRFHDQPSPPARRRRPSLPRGQVEPPGAEPAGHALGRSRGGFTTKIHLSCEQGRKPLSLVITAGQRGDSPQMPAVLDAIRLPRLDPGRARTRPQRVLADKAYSSRANQDYLRTRGSAATIPTPGDQAAHRRPAAPPAAATCLQTPPLPATPRRRMRHQPAHTPPGHRQPLRQTRRPLRSHPAGRHHRHLAT</sequence>
<organism evidence="4">
    <name type="scientific">Actinopolyspora erythraea</name>
    <dbReference type="NCBI Taxonomy" id="414996"/>
    <lineage>
        <taxon>Bacteria</taxon>
        <taxon>Bacillati</taxon>
        <taxon>Actinomycetota</taxon>
        <taxon>Actinomycetes</taxon>
        <taxon>Actinopolysporales</taxon>
        <taxon>Actinopolysporaceae</taxon>
        <taxon>Actinopolyspora</taxon>
    </lineage>
</organism>
<feature type="domain" description="Insertion element IS402-like" evidence="3">
    <location>
        <begin position="35"/>
        <end position="88"/>
    </location>
</feature>
<dbReference type="InterPro" id="IPR002559">
    <property type="entry name" value="Transposase_11"/>
</dbReference>
<dbReference type="InterPro" id="IPR025161">
    <property type="entry name" value="IS402-like_dom"/>
</dbReference>
<dbReference type="AlphaFoldDB" id="A0A096ZP64"/>
<dbReference type="Pfam" id="PF01609">
    <property type="entry name" value="DDE_Tnp_1"/>
    <property type="match status" value="1"/>
</dbReference>
<dbReference type="PANTHER" id="PTHR30007">
    <property type="entry name" value="PHP DOMAIN PROTEIN"/>
    <property type="match status" value="1"/>
</dbReference>